<sequence length="296" mass="34071">MNMKRDINTLVLSGGGIRGVAYCGAFRKLKELHEIGRINLDIKQLMCVSVGCLFGLVFALGYQPQDIEEELISKNFGNLKDISFGNFINKFGADSGKNIITWLETLILKRGMKREINFRELYERTGIKYQVLATNLKTFDWTIFDYIKTPTVPITQAIRYSISIPFVFTAERFDGHILVDGGVINNYPIHLFQDNLDNVLGLKLIARDEPQGRENSTDIVEFDSYVMSVWSCMMVQRERQTGLLEQFQPHTIKVHIDEKVQTMDFAMTTGMKQKLIDIGYRAVEEFFRNHKEESQD</sequence>
<dbReference type="PROSITE" id="PS51635">
    <property type="entry name" value="PNPLA"/>
    <property type="match status" value="1"/>
</dbReference>
<organism evidence="3">
    <name type="scientific">viral metagenome</name>
    <dbReference type="NCBI Taxonomy" id="1070528"/>
    <lineage>
        <taxon>unclassified sequences</taxon>
        <taxon>metagenomes</taxon>
        <taxon>organismal metagenomes</taxon>
    </lineage>
</organism>
<protein>
    <recommendedName>
        <fullName evidence="2">PNPLA domain-containing protein</fullName>
    </recommendedName>
</protein>
<keyword evidence="1" id="KW-0443">Lipid metabolism</keyword>
<dbReference type="PANTHER" id="PTHR46394">
    <property type="entry name" value="ANNEXIN"/>
    <property type="match status" value="1"/>
</dbReference>
<proteinExistence type="predicted"/>
<dbReference type="EMBL" id="MN739890">
    <property type="protein sequence ID" value="QHT76200.1"/>
    <property type="molecule type" value="Genomic_DNA"/>
</dbReference>
<dbReference type="SUPFAM" id="SSF52151">
    <property type="entry name" value="FabD/lysophospholipase-like"/>
    <property type="match status" value="1"/>
</dbReference>
<dbReference type="Pfam" id="PF01734">
    <property type="entry name" value="Patatin"/>
    <property type="match status" value="1"/>
</dbReference>
<feature type="domain" description="PNPLA" evidence="2">
    <location>
        <begin position="10"/>
        <end position="193"/>
    </location>
</feature>
<dbReference type="GO" id="GO:0006629">
    <property type="term" value="P:lipid metabolic process"/>
    <property type="evidence" value="ECO:0007669"/>
    <property type="project" value="UniProtKB-KW"/>
</dbReference>
<dbReference type="Gene3D" id="3.40.1090.10">
    <property type="entry name" value="Cytosolic phospholipase A2 catalytic domain"/>
    <property type="match status" value="2"/>
</dbReference>
<dbReference type="InterPro" id="IPR052580">
    <property type="entry name" value="Lipid_Hydrolase"/>
</dbReference>
<dbReference type="PANTHER" id="PTHR46394:SF1">
    <property type="entry name" value="PNPLA DOMAIN-CONTAINING PROTEIN"/>
    <property type="match status" value="1"/>
</dbReference>
<evidence type="ECO:0000313" key="3">
    <source>
        <dbReference type="EMBL" id="QHT76200.1"/>
    </source>
</evidence>
<accession>A0A6C0H752</accession>
<dbReference type="AlphaFoldDB" id="A0A6C0H752"/>
<evidence type="ECO:0000256" key="1">
    <source>
        <dbReference type="ARBA" id="ARBA00023098"/>
    </source>
</evidence>
<dbReference type="InterPro" id="IPR002641">
    <property type="entry name" value="PNPLA_dom"/>
</dbReference>
<dbReference type="InterPro" id="IPR016035">
    <property type="entry name" value="Acyl_Trfase/lysoPLipase"/>
</dbReference>
<name>A0A6C0H752_9ZZZZ</name>
<evidence type="ECO:0000259" key="2">
    <source>
        <dbReference type="PROSITE" id="PS51635"/>
    </source>
</evidence>
<reference evidence="3" key="1">
    <citation type="journal article" date="2020" name="Nature">
        <title>Giant virus diversity and host interactions through global metagenomics.</title>
        <authorList>
            <person name="Schulz F."/>
            <person name="Roux S."/>
            <person name="Paez-Espino D."/>
            <person name="Jungbluth S."/>
            <person name="Walsh D.A."/>
            <person name="Denef V.J."/>
            <person name="McMahon K.D."/>
            <person name="Konstantinidis K.T."/>
            <person name="Eloe-Fadrosh E.A."/>
            <person name="Kyrpides N.C."/>
            <person name="Woyke T."/>
        </authorList>
    </citation>
    <scope>NUCLEOTIDE SEQUENCE</scope>
    <source>
        <strain evidence="3">GVMAG-M-3300023179-73</strain>
    </source>
</reference>